<reference evidence="2" key="1">
    <citation type="submission" date="2022-06" db="EMBL/GenBank/DDBJ databases">
        <authorList>
            <person name="Goudenege D."/>
            <person name="Le Roux F."/>
        </authorList>
    </citation>
    <scope>NUCLEOTIDE SEQUENCE</scope>
    <source>
        <strain evidence="2">12-063</strain>
    </source>
</reference>
<dbReference type="RefSeq" id="WP_168522845.1">
    <property type="nucleotide sequence ID" value="NZ_CALYLA010000019.1"/>
</dbReference>
<proteinExistence type="predicted"/>
<protein>
    <submittedName>
        <fullName evidence="2">Uncharacterized protein</fullName>
    </submittedName>
</protein>
<gene>
    <name evidence="2" type="ORF">VAE063_950342</name>
</gene>
<feature type="region of interest" description="Disordered" evidence="1">
    <location>
        <begin position="1"/>
        <end position="71"/>
    </location>
</feature>
<evidence type="ECO:0000313" key="2">
    <source>
        <dbReference type="EMBL" id="CAH8235797.1"/>
    </source>
</evidence>
<organism evidence="2 3">
    <name type="scientific">Vibrio aestuarianus</name>
    <dbReference type="NCBI Taxonomy" id="28171"/>
    <lineage>
        <taxon>Bacteria</taxon>
        <taxon>Pseudomonadati</taxon>
        <taxon>Pseudomonadota</taxon>
        <taxon>Gammaproteobacteria</taxon>
        <taxon>Vibrionales</taxon>
        <taxon>Vibrionaceae</taxon>
        <taxon>Vibrio</taxon>
    </lineage>
</organism>
<feature type="compositionally biased region" description="Low complexity" evidence="1">
    <location>
        <begin position="1"/>
        <end position="15"/>
    </location>
</feature>
<dbReference type="EMBL" id="CALYLK010000136">
    <property type="protein sequence ID" value="CAH8235797.1"/>
    <property type="molecule type" value="Genomic_DNA"/>
</dbReference>
<comment type="caution">
    <text evidence="2">The sequence shown here is derived from an EMBL/GenBank/DDBJ whole genome shotgun (WGS) entry which is preliminary data.</text>
</comment>
<evidence type="ECO:0000313" key="3">
    <source>
        <dbReference type="Proteomes" id="UP001152658"/>
    </source>
</evidence>
<keyword evidence="3" id="KW-1185">Reference proteome</keyword>
<dbReference type="Proteomes" id="UP001152658">
    <property type="component" value="Unassembled WGS sequence"/>
</dbReference>
<accession>A0ABM9FRN9</accession>
<evidence type="ECO:0000256" key="1">
    <source>
        <dbReference type="SAM" id="MobiDB-lite"/>
    </source>
</evidence>
<sequence>MGTSASSSGPNNSSPLIPPWAEHSEPLEIIPGNSDGEESDGNQPNDSHEIDNGSIQELIPGPKVSTLPSSRFSGARRAFGDYAKSGGGEKELHRALKKYSTSSKGGGSNMARKLAGGITAGSALFSLVNGDSVKAGEKILNLSDLSGLSVDQAIDRISEHLSPEASDSDQIRIAVDYALTEALQDQDEFDESAFSPDLVGDIVANYLTDLVFQEVLNDMGDAWLHAETHLKQLDMETELRELVKVVTQTQLHNVTGGNYSVMTRDTIAQIQIDVIAKTVEEEWESY</sequence>
<name>A0ABM9FRN9_9VIBR</name>